<evidence type="ECO:0000256" key="1">
    <source>
        <dbReference type="SAM" id="MobiDB-lite"/>
    </source>
</evidence>
<feature type="compositionally biased region" description="Polar residues" evidence="1">
    <location>
        <begin position="15"/>
        <end position="29"/>
    </location>
</feature>
<evidence type="ECO:0000313" key="2">
    <source>
        <dbReference type="EMBL" id="GLD73081.1"/>
    </source>
</evidence>
<sequence>MEEDGDGVSPPRCLRTSQISPPYHQTSTSHSSSRALFFRCSVVLSLKMFVPEEPISNIRSFPEVSCRTIRPDLPLPSSASPEIVLLFQLPLNSFEAAASTRNEYLSHSVSTDGSLESSRPHVSPTARQARLTRAHCTQTLSERRRVQSISSRLRRSLQFVIVQPLMESEQESAELLASAVSQTTTEVSSAVAALGQQQPLSGEYQGLSEAMLEAVPLSIRSNIKLADLNMFYQQLQQHLSKTNSESLSVQKMKHLKMSDTKLKILQHLSLVELDRKGCVHLVV</sequence>
<name>A0AAD3RLS1_LATJO</name>
<protein>
    <submittedName>
        <fullName evidence="2">Spindle and kinetochore-associated protein 2</fullName>
    </submittedName>
</protein>
<keyword evidence="3" id="KW-1185">Reference proteome</keyword>
<evidence type="ECO:0000313" key="3">
    <source>
        <dbReference type="Proteomes" id="UP001279410"/>
    </source>
</evidence>
<proteinExistence type="predicted"/>
<feature type="region of interest" description="Disordered" evidence="1">
    <location>
        <begin position="1"/>
        <end position="29"/>
    </location>
</feature>
<comment type="caution">
    <text evidence="2">The sequence shown here is derived from an EMBL/GenBank/DDBJ whole genome shotgun (WGS) entry which is preliminary data.</text>
</comment>
<dbReference type="Proteomes" id="UP001279410">
    <property type="component" value="Unassembled WGS sequence"/>
</dbReference>
<gene>
    <name evidence="2" type="ORF">AKAME5_002440600</name>
</gene>
<organism evidence="2 3">
    <name type="scientific">Lates japonicus</name>
    <name type="common">Japanese lates</name>
    <dbReference type="NCBI Taxonomy" id="270547"/>
    <lineage>
        <taxon>Eukaryota</taxon>
        <taxon>Metazoa</taxon>
        <taxon>Chordata</taxon>
        <taxon>Craniata</taxon>
        <taxon>Vertebrata</taxon>
        <taxon>Euteleostomi</taxon>
        <taxon>Actinopterygii</taxon>
        <taxon>Neopterygii</taxon>
        <taxon>Teleostei</taxon>
        <taxon>Neoteleostei</taxon>
        <taxon>Acanthomorphata</taxon>
        <taxon>Carangaria</taxon>
        <taxon>Carangaria incertae sedis</taxon>
        <taxon>Centropomidae</taxon>
        <taxon>Lates</taxon>
    </lineage>
</organism>
<reference evidence="2" key="1">
    <citation type="submission" date="2022-08" db="EMBL/GenBank/DDBJ databases">
        <title>Genome sequencing of akame (Lates japonicus).</title>
        <authorList>
            <person name="Hashiguchi Y."/>
            <person name="Takahashi H."/>
        </authorList>
    </citation>
    <scope>NUCLEOTIDE SEQUENCE</scope>
    <source>
        <strain evidence="2">Kochi</strain>
    </source>
</reference>
<dbReference type="EMBL" id="BRZM01001391">
    <property type="protein sequence ID" value="GLD73081.1"/>
    <property type="molecule type" value="Genomic_DNA"/>
</dbReference>
<dbReference type="AlphaFoldDB" id="A0AAD3RLS1"/>
<accession>A0AAD3RLS1</accession>